<reference evidence="3" key="1">
    <citation type="submission" date="2021-05" db="EMBL/GenBank/DDBJ databases">
        <title>A free-living protist that lacks canonical eukaryotic 1 DNA replication and segregation systems.</title>
        <authorList>
            <person name="Salas-Leiva D.E."/>
            <person name="Tromer E.C."/>
            <person name="Curtis B.A."/>
            <person name="Jerlstrom-Hultqvist J."/>
            <person name="Kolisko M."/>
            <person name="Yi Z."/>
            <person name="Salas-Leiva J.S."/>
            <person name="Gallot-Lavallee L."/>
            <person name="Kops G.J.P.L."/>
            <person name="Archibald J.M."/>
            <person name="Simpson A.G.B."/>
            <person name="Roger A.J."/>
        </authorList>
    </citation>
    <scope>NUCLEOTIDE SEQUENCE</scope>
    <source>
        <strain evidence="3">BICM</strain>
    </source>
</reference>
<keyword evidence="3" id="KW-0645">Protease</keyword>
<evidence type="ECO:0000313" key="4">
    <source>
        <dbReference type="Proteomes" id="UP000717585"/>
    </source>
</evidence>
<name>A0A8J6E5H0_9EUKA</name>
<keyword evidence="4" id="KW-1185">Reference proteome</keyword>
<organism evidence="3 4">
    <name type="scientific">Carpediemonas membranifera</name>
    <dbReference type="NCBI Taxonomy" id="201153"/>
    <lineage>
        <taxon>Eukaryota</taxon>
        <taxon>Metamonada</taxon>
        <taxon>Carpediemonas-like organisms</taxon>
        <taxon>Carpediemonas</taxon>
    </lineage>
</organism>
<dbReference type="OrthoDB" id="640249at2759"/>
<dbReference type="EMBL" id="JAHDYR010000008">
    <property type="protein sequence ID" value="KAG9395752.1"/>
    <property type="molecule type" value="Genomic_DNA"/>
</dbReference>
<dbReference type="GO" id="GO:0008234">
    <property type="term" value="F:cysteine-type peptidase activity"/>
    <property type="evidence" value="ECO:0007669"/>
    <property type="project" value="InterPro"/>
</dbReference>
<dbReference type="PROSITE" id="PS00639">
    <property type="entry name" value="THIOL_PROTEASE_HIS"/>
    <property type="match status" value="1"/>
</dbReference>
<evidence type="ECO:0000256" key="1">
    <source>
        <dbReference type="ARBA" id="ARBA00008455"/>
    </source>
</evidence>
<dbReference type="AlphaFoldDB" id="A0A8J6E5H0"/>
<proteinExistence type="inferred from homology"/>
<dbReference type="Gene3D" id="3.90.70.10">
    <property type="entry name" value="Cysteine proteinases"/>
    <property type="match status" value="2"/>
</dbReference>
<protein>
    <submittedName>
        <fullName evidence="3">Papain family cysteine protease</fullName>
    </submittedName>
</protein>
<dbReference type="InterPro" id="IPR013128">
    <property type="entry name" value="Peptidase_C1A"/>
</dbReference>
<feature type="domain" description="Peptidase C1A papain C-terminal" evidence="2">
    <location>
        <begin position="7"/>
        <end position="179"/>
    </location>
</feature>
<gene>
    <name evidence="3" type="ORF">J8273_2659</name>
</gene>
<comment type="similarity">
    <text evidence="1">Belongs to the peptidase C1 family.</text>
</comment>
<dbReference type="SMART" id="SM00645">
    <property type="entry name" value="Pept_C1"/>
    <property type="match status" value="1"/>
</dbReference>
<comment type="caution">
    <text evidence="3">The sequence shown here is derived from an EMBL/GenBank/DDBJ whole genome shotgun (WGS) entry which is preliminary data.</text>
</comment>
<evidence type="ECO:0000313" key="3">
    <source>
        <dbReference type="EMBL" id="KAG9395752.1"/>
    </source>
</evidence>
<dbReference type="InterPro" id="IPR000668">
    <property type="entry name" value="Peptidase_C1A_C"/>
</dbReference>
<dbReference type="SUPFAM" id="SSF54001">
    <property type="entry name" value="Cysteine proteinases"/>
    <property type="match status" value="1"/>
</dbReference>
<keyword evidence="3" id="KW-0378">Hydrolase</keyword>
<dbReference type="GO" id="GO:0006508">
    <property type="term" value="P:proteolysis"/>
    <property type="evidence" value="ECO:0007669"/>
    <property type="project" value="UniProtKB-KW"/>
</dbReference>
<dbReference type="InterPro" id="IPR038765">
    <property type="entry name" value="Papain-like_cys_pep_sf"/>
</dbReference>
<dbReference type="PANTHER" id="PTHR12411">
    <property type="entry name" value="CYSTEINE PROTEASE FAMILY C1-RELATED"/>
    <property type="match status" value="1"/>
</dbReference>
<dbReference type="InterPro" id="IPR025660">
    <property type="entry name" value="Pept_his_AS"/>
</dbReference>
<dbReference type="Proteomes" id="UP000717585">
    <property type="component" value="Unassembled WGS sequence"/>
</dbReference>
<sequence>MRFLLQVNANHPPFSQPFKLRPIAATGESVSFSSQWLLSCAEYDDDWTPCEGINYPDVYDAMKRSGIVSKSCLPYDSRDGVAAVARDIQKKIFLRGPVSTMFDVHDNIFDYRSGIYTIDQNSKKIGSHAIRLIGWGIEHGIPYWLCTNTWGRHWGIGGAFKIRRGVNAFNVEMRLFKGRFKPSIFFPIFRKQE</sequence>
<accession>A0A8J6E5H0</accession>
<dbReference type="Pfam" id="PF00112">
    <property type="entry name" value="Peptidase_C1"/>
    <property type="match status" value="2"/>
</dbReference>
<evidence type="ECO:0000259" key="2">
    <source>
        <dbReference type="SMART" id="SM00645"/>
    </source>
</evidence>